<reference evidence="1 2" key="1">
    <citation type="journal article" date="2014" name="Genome Biol.">
        <title>Transcriptome and methylome profiling reveals relics of genome dominance in the mesopolyploid Brassica oleracea.</title>
        <authorList>
            <person name="Parkin I.A."/>
            <person name="Koh C."/>
            <person name="Tang H."/>
            <person name="Robinson S.J."/>
            <person name="Kagale S."/>
            <person name="Clarke W.E."/>
            <person name="Town C.D."/>
            <person name="Nixon J."/>
            <person name="Krishnakumar V."/>
            <person name="Bidwell S.L."/>
            <person name="Denoeud F."/>
            <person name="Belcram H."/>
            <person name="Links M.G."/>
            <person name="Just J."/>
            <person name="Clarke C."/>
            <person name="Bender T."/>
            <person name="Huebert T."/>
            <person name="Mason A.S."/>
            <person name="Pires J.C."/>
            <person name="Barker G."/>
            <person name="Moore J."/>
            <person name="Walley P.G."/>
            <person name="Manoli S."/>
            <person name="Batley J."/>
            <person name="Edwards D."/>
            <person name="Nelson M.N."/>
            <person name="Wang X."/>
            <person name="Paterson A.H."/>
            <person name="King G."/>
            <person name="Bancroft I."/>
            <person name="Chalhoub B."/>
            <person name="Sharpe A.G."/>
        </authorList>
    </citation>
    <scope>NUCLEOTIDE SEQUENCE</scope>
    <source>
        <strain evidence="1 2">cv. TO1000</strain>
    </source>
</reference>
<protein>
    <submittedName>
        <fullName evidence="1">Uncharacterized protein</fullName>
    </submittedName>
</protein>
<evidence type="ECO:0000313" key="1">
    <source>
        <dbReference type="EnsemblPlants" id="Bo4g064630.1"/>
    </source>
</evidence>
<name>A0A0D3BTW2_BRAOL</name>
<dbReference type="Gramene" id="Bo4g064630.1">
    <property type="protein sequence ID" value="Bo4g064630.1"/>
    <property type="gene ID" value="Bo4g064630"/>
</dbReference>
<organism evidence="1 2">
    <name type="scientific">Brassica oleracea var. oleracea</name>
    <dbReference type="NCBI Taxonomy" id="109376"/>
    <lineage>
        <taxon>Eukaryota</taxon>
        <taxon>Viridiplantae</taxon>
        <taxon>Streptophyta</taxon>
        <taxon>Embryophyta</taxon>
        <taxon>Tracheophyta</taxon>
        <taxon>Spermatophyta</taxon>
        <taxon>Magnoliopsida</taxon>
        <taxon>eudicotyledons</taxon>
        <taxon>Gunneridae</taxon>
        <taxon>Pentapetalae</taxon>
        <taxon>rosids</taxon>
        <taxon>malvids</taxon>
        <taxon>Brassicales</taxon>
        <taxon>Brassicaceae</taxon>
        <taxon>Brassiceae</taxon>
        <taxon>Brassica</taxon>
    </lineage>
</organism>
<evidence type="ECO:0000313" key="2">
    <source>
        <dbReference type="Proteomes" id="UP000032141"/>
    </source>
</evidence>
<accession>A0A0D3BTW2</accession>
<reference evidence="1" key="2">
    <citation type="submission" date="2015-03" db="UniProtKB">
        <authorList>
            <consortium name="EnsemblPlants"/>
        </authorList>
    </citation>
    <scope>IDENTIFICATION</scope>
</reference>
<dbReference type="AlphaFoldDB" id="A0A0D3BTW2"/>
<dbReference type="HOGENOM" id="CLU_1888643_0_0_1"/>
<dbReference type="EnsemblPlants" id="Bo4g064630.1">
    <property type="protein sequence ID" value="Bo4g064630.1"/>
    <property type="gene ID" value="Bo4g064630"/>
</dbReference>
<proteinExistence type="predicted"/>
<dbReference type="Proteomes" id="UP000032141">
    <property type="component" value="Chromosome C4"/>
</dbReference>
<sequence>MYKEISNFQKKVVQVDVKGLRATTSFDQTLDLCPEKRPKILLLFSVSISKFDIRVCADSTTVRQVGPSLNIFVVVSAKLLFRGRRNKGQQWQTIKPSGHGEFTNPSLQIEAKARELKSFTFSKDLKSKDTSVRES</sequence>
<keyword evidence="2" id="KW-1185">Reference proteome</keyword>